<gene>
    <name evidence="2" type="ORF">ABID24_001180</name>
</gene>
<evidence type="ECO:0000313" key="3">
    <source>
        <dbReference type="Proteomes" id="UP001549106"/>
    </source>
</evidence>
<dbReference type="Proteomes" id="UP001549106">
    <property type="component" value="Unassembled WGS sequence"/>
</dbReference>
<keyword evidence="1" id="KW-0472">Membrane</keyword>
<comment type="caution">
    <text evidence="2">The sequence shown here is derived from an EMBL/GenBank/DDBJ whole genome shotgun (WGS) entry which is preliminary data.</text>
</comment>
<sequence length="110" mass="12521">MKFKALTTCFAGGGTGHYTQQGRLSPDEKNTENQVINLHPELSWEVFEGFGGAVTDAAAYVYSLMNEEQKKEVLSTYFIKRDLATGFCVFLLTVVIFLWRPMIHLWKKNP</sequence>
<evidence type="ECO:0000313" key="2">
    <source>
        <dbReference type="EMBL" id="MET3749945.1"/>
    </source>
</evidence>
<keyword evidence="1" id="KW-1133">Transmembrane helix</keyword>
<keyword evidence="1" id="KW-0812">Transmembrane</keyword>
<dbReference type="InterPro" id="IPR013780">
    <property type="entry name" value="Glyco_hydro_b"/>
</dbReference>
<dbReference type="Gene3D" id="3.20.20.80">
    <property type="entry name" value="Glycosidases"/>
    <property type="match status" value="1"/>
</dbReference>
<organism evidence="2 3">
    <name type="scientific">Blautia caecimuris</name>
    <dbReference type="NCBI Taxonomy" id="1796615"/>
    <lineage>
        <taxon>Bacteria</taxon>
        <taxon>Bacillati</taxon>
        <taxon>Bacillota</taxon>
        <taxon>Clostridia</taxon>
        <taxon>Lachnospirales</taxon>
        <taxon>Lachnospiraceae</taxon>
        <taxon>Blautia</taxon>
    </lineage>
</organism>
<keyword evidence="3" id="KW-1185">Reference proteome</keyword>
<dbReference type="EMBL" id="JBEPMJ010000006">
    <property type="protein sequence ID" value="MET3749945.1"/>
    <property type="molecule type" value="Genomic_DNA"/>
</dbReference>
<reference evidence="2 3" key="1">
    <citation type="submission" date="2024-06" db="EMBL/GenBank/DDBJ databases">
        <title>Genomic Encyclopedia of Type Strains, Phase IV (KMG-IV): sequencing the most valuable type-strain genomes for metagenomic binning, comparative biology and taxonomic classification.</title>
        <authorList>
            <person name="Goeker M."/>
        </authorList>
    </citation>
    <scope>NUCLEOTIDE SEQUENCE [LARGE SCALE GENOMIC DNA]</scope>
    <source>
        <strain evidence="2 3">DSM 29492</strain>
    </source>
</reference>
<protein>
    <submittedName>
        <fullName evidence="2">Uncharacterized protein</fullName>
    </submittedName>
</protein>
<dbReference type="RefSeq" id="WP_257464278.1">
    <property type="nucleotide sequence ID" value="NZ_JANJZT010000006.1"/>
</dbReference>
<proteinExistence type="predicted"/>
<accession>A0ABV2M0F8</accession>
<feature type="transmembrane region" description="Helical" evidence="1">
    <location>
        <begin position="83"/>
        <end position="99"/>
    </location>
</feature>
<evidence type="ECO:0000256" key="1">
    <source>
        <dbReference type="SAM" id="Phobius"/>
    </source>
</evidence>
<name>A0ABV2M0F8_9FIRM</name>
<dbReference type="Gene3D" id="2.60.40.1180">
    <property type="entry name" value="Golgi alpha-mannosidase II"/>
    <property type="match status" value="1"/>
</dbReference>